<organism evidence="5">
    <name type="scientific">Lepeophtheirus salmonis</name>
    <name type="common">Salmon louse</name>
    <name type="synonym">Caligus salmonis</name>
    <dbReference type="NCBI Taxonomy" id="72036"/>
    <lineage>
        <taxon>Eukaryota</taxon>
        <taxon>Metazoa</taxon>
        <taxon>Ecdysozoa</taxon>
        <taxon>Arthropoda</taxon>
        <taxon>Crustacea</taxon>
        <taxon>Multicrustacea</taxon>
        <taxon>Hexanauplia</taxon>
        <taxon>Copepoda</taxon>
        <taxon>Siphonostomatoida</taxon>
        <taxon>Caligidae</taxon>
        <taxon>Lepeophtheirus</taxon>
    </lineage>
</organism>
<evidence type="ECO:0000256" key="1">
    <source>
        <dbReference type="PROSITE-ProRule" id="PRU00042"/>
    </source>
</evidence>
<evidence type="ECO:0000313" key="5">
    <source>
        <dbReference type="EMBL" id="CDW35770.1"/>
    </source>
</evidence>
<dbReference type="PROSITE" id="PS00028">
    <property type="entry name" value="ZINC_FINGER_C2H2_1"/>
    <property type="match status" value="1"/>
</dbReference>
<evidence type="ECO:0000256" key="3">
    <source>
        <dbReference type="SAM" id="Phobius"/>
    </source>
</evidence>
<dbReference type="PANTHER" id="PTHR21385:SF0">
    <property type="entry name" value="RE51073P"/>
    <property type="match status" value="1"/>
</dbReference>
<evidence type="ECO:0000259" key="4">
    <source>
        <dbReference type="PROSITE" id="PS50157"/>
    </source>
</evidence>
<feature type="region of interest" description="Disordered" evidence="2">
    <location>
        <begin position="237"/>
        <end position="275"/>
    </location>
</feature>
<sequence>LSLYFAERSFLLFDKILSHEISTRHGTFSHGFLHKMTSSYLFKIFFVYLLICISTPLNKIDIVTHKSCSRAQSSIVRQILHKIWKPIFHEYGMKLSKECPLHFSRDIYKYQELAKLHYRVNLWTCGFCGKSFFKENNLDFHIARSHSHHTLAGDEAVCLADYCDIFRCKGFELDGDNSIFNETNGKSSNSDGNKALVVGPPQELAFLINAGEREINSEAYIGLSGDLDSLLKKRNSELNNEGKETSSKPRDREFTKKRRSSIIEDLDNRAPPNDDDHHESFSNWLFHPEIKEKCDTIMMEDIHRKCQKLIDDCTSPLLFRLSSEEYKAIYQYLDQRICWYLTCERYRQFLGSKKPSSSLALFLILGLTLALFLAISYYVVWFCF</sequence>
<keyword evidence="3" id="KW-0812">Transmembrane</keyword>
<keyword evidence="1" id="KW-0863">Zinc-finger</keyword>
<dbReference type="AlphaFoldDB" id="A0A0K2UCI9"/>
<feature type="transmembrane region" description="Helical" evidence="3">
    <location>
        <begin position="359"/>
        <end position="380"/>
    </location>
</feature>
<accession>A0A0K2UCI9</accession>
<keyword evidence="3" id="KW-0472">Membrane</keyword>
<dbReference type="GO" id="GO:0008270">
    <property type="term" value="F:zinc ion binding"/>
    <property type="evidence" value="ECO:0007669"/>
    <property type="project" value="UniProtKB-KW"/>
</dbReference>
<dbReference type="OrthoDB" id="4507at2759"/>
<reference evidence="5" key="1">
    <citation type="submission" date="2014-05" db="EMBL/GenBank/DDBJ databases">
        <authorList>
            <person name="Chronopoulou M."/>
        </authorList>
    </citation>
    <scope>NUCLEOTIDE SEQUENCE</scope>
    <source>
        <tissue evidence="5">Whole organism</tissue>
    </source>
</reference>
<proteinExistence type="predicted"/>
<dbReference type="PANTHER" id="PTHR21385">
    <property type="entry name" value="ZINC FINGER PROTEIN-RELATED"/>
    <property type="match status" value="1"/>
</dbReference>
<dbReference type="PROSITE" id="PS50157">
    <property type="entry name" value="ZINC_FINGER_C2H2_2"/>
    <property type="match status" value="1"/>
</dbReference>
<evidence type="ECO:0000256" key="2">
    <source>
        <dbReference type="SAM" id="MobiDB-lite"/>
    </source>
</evidence>
<name>A0A0K2UCI9_LEPSM</name>
<dbReference type="EMBL" id="HACA01018409">
    <property type="protein sequence ID" value="CDW35770.1"/>
    <property type="molecule type" value="Transcribed_RNA"/>
</dbReference>
<dbReference type="InterPro" id="IPR013087">
    <property type="entry name" value="Znf_C2H2_type"/>
</dbReference>
<keyword evidence="1" id="KW-0479">Metal-binding</keyword>
<feature type="domain" description="C2H2-type" evidence="4">
    <location>
        <begin position="123"/>
        <end position="151"/>
    </location>
</feature>
<keyword evidence="1" id="KW-0862">Zinc</keyword>
<feature type="compositionally biased region" description="Basic and acidic residues" evidence="2">
    <location>
        <begin position="237"/>
        <end position="254"/>
    </location>
</feature>
<feature type="non-terminal residue" evidence="5">
    <location>
        <position position="1"/>
    </location>
</feature>
<keyword evidence="3" id="KW-1133">Transmembrane helix</keyword>
<protein>
    <recommendedName>
        <fullName evidence="4">C2H2-type domain-containing protein</fullName>
    </recommendedName>
</protein>
<feature type="compositionally biased region" description="Basic and acidic residues" evidence="2">
    <location>
        <begin position="266"/>
        <end position="275"/>
    </location>
</feature>